<dbReference type="GO" id="GO:0045943">
    <property type="term" value="P:positive regulation of transcription by RNA polymerase I"/>
    <property type="evidence" value="ECO:0007669"/>
    <property type="project" value="TreeGrafter"/>
</dbReference>
<keyword evidence="3" id="KW-0067">ATP-binding</keyword>
<dbReference type="GO" id="GO:0005730">
    <property type="term" value="C:nucleolus"/>
    <property type="evidence" value="ECO:0007669"/>
    <property type="project" value="TreeGrafter"/>
</dbReference>
<reference evidence="6" key="2">
    <citation type="journal article" date="2023" name="Int. J. Mol. Sci.">
        <title>De Novo Assembly and Annotation of 11 Diverse Shrub Willow (Salix) Genomes Reveals Novel Gene Organization in Sex-Linked Regions.</title>
        <authorList>
            <person name="Hyden B."/>
            <person name="Feng K."/>
            <person name="Yates T.B."/>
            <person name="Jawdy S."/>
            <person name="Cereghino C."/>
            <person name="Smart L.B."/>
            <person name="Muchero W."/>
        </authorList>
    </citation>
    <scope>NUCLEOTIDE SEQUENCE</scope>
    <source>
        <tissue evidence="6">Shoot tip</tissue>
    </source>
</reference>
<evidence type="ECO:0000313" key="7">
    <source>
        <dbReference type="Proteomes" id="UP001151752"/>
    </source>
</evidence>
<evidence type="ECO:0000313" key="6">
    <source>
        <dbReference type="EMBL" id="KAJ6768412.1"/>
    </source>
</evidence>
<name>A0A9Q0WJY1_9ROSI</name>
<dbReference type="SMART" id="SM00490">
    <property type="entry name" value="HELICc"/>
    <property type="match status" value="1"/>
</dbReference>
<gene>
    <name evidence="6" type="ORF">OIU74_022140</name>
</gene>
<keyword evidence="2" id="KW-0378">Hydrolase</keyword>
<dbReference type="EMBL" id="JAPFFM010000003">
    <property type="protein sequence ID" value="KAJ6768412.1"/>
    <property type="molecule type" value="Genomic_DNA"/>
</dbReference>
<evidence type="ECO:0000256" key="1">
    <source>
        <dbReference type="ARBA" id="ARBA00012552"/>
    </source>
</evidence>
<comment type="caution">
    <text evidence="6">The sequence shown here is derived from an EMBL/GenBank/DDBJ whole genome shotgun (WGS) entry which is preliminary data.</text>
</comment>
<dbReference type="GO" id="GO:0003725">
    <property type="term" value="F:double-stranded RNA binding"/>
    <property type="evidence" value="ECO:0007669"/>
    <property type="project" value="TreeGrafter"/>
</dbReference>
<dbReference type="PROSITE" id="PS51194">
    <property type="entry name" value="HELICASE_CTER"/>
    <property type="match status" value="1"/>
</dbReference>
<reference evidence="6" key="1">
    <citation type="submission" date="2022-11" db="EMBL/GenBank/DDBJ databases">
        <authorList>
            <person name="Hyden B.L."/>
            <person name="Feng K."/>
            <person name="Yates T."/>
            <person name="Jawdy S."/>
            <person name="Smart L.B."/>
            <person name="Muchero W."/>
        </authorList>
    </citation>
    <scope>NUCLEOTIDE SEQUENCE</scope>
    <source>
        <tissue evidence="6">Shoot tip</tissue>
    </source>
</reference>
<dbReference type="CDD" id="cd18791">
    <property type="entry name" value="SF2_C_RHA"/>
    <property type="match status" value="1"/>
</dbReference>
<keyword evidence="7" id="KW-1185">Reference proteome</keyword>
<dbReference type="EC" id="3.6.4.13" evidence="1"/>
<organism evidence="6 7">
    <name type="scientific">Salix koriyanagi</name>
    <dbReference type="NCBI Taxonomy" id="2511006"/>
    <lineage>
        <taxon>Eukaryota</taxon>
        <taxon>Viridiplantae</taxon>
        <taxon>Streptophyta</taxon>
        <taxon>Embryophyta</taxon>
        <taxon>Tracheophyta</taxon>
        <taxon>Spermatophyta</taxon>
        <taxon>Magnoliopsida</taxon>
        <taxon>eudicotyledons</taxon>
        <taxon>Gunneridae</taxon>
        <taxon>Pentapetalae</taxon>
        <taxon>rosids</taxon>
        <taxon>fabids</taxon>
        <taxon>Malpighiales</taxon>
        <taxon>Salicaceae</taxon>
        <taxon>Saliceae</taxon>
        <taxon>Salix</taxon>
    </lineage>
</organism>
<dbReference type="GO" id="GO:0003724">
    <property type="term" value="F:RNA helicase activity"/>
    <property type="evidence" value="ECO:0007669"/>
    <property type="project" value="UniProtKB-EC"/>
</dbReference>
<dbReference type="AlphaFoldDB" id="A0A9Q0WJY1"/>
<feature type="domain" description="Helicase C-terminal" evidence="5">
    <location>
        <begin position="46"/>
        <end position="218"/>
    </location>
</feature>
<comment type="catalytic activity">
    <reaction evidence="4">
        <text>ATP + H2O = ADP + phosphate + H(+)</text>
        <dbReference type="Rhea" id="RHEA:13065"/>
        <dbReference type="ChEBI" id="CHEBI:15377"/>
        <dbReference type="ChEBI" id="CHEBI:15378"/>
        <dbReference type="ChEBI" id="CHEBI:30616"/>
        <dbReference type="ChEBI" id="CHEBI:43474"/>
        <dbReference type="ChEBI" id="CHEBI:456216"/>
        <dbReference type="EC" id="3.6.4.13"/>
    </reaction>
</comment>
<accession>A0A9Q0WJY1</accession>
<dbReference type="FunFam" id="3.40.50.300:FF:002859">
    <property type="entry name" value="putative pre-mRNA-splicing factor ATP-dependent RNA helicase DHX16 isoform X1"/>
    <property type="match status" value="1"/>
</dbReference>
<dbReference type="InterPro" id="IPR001650">
    <property type="entry name" value="Helicase_C-like"/>
</dbReference>
<dbReference type="Proteomes" id="UP001151752">
    <property type="component" value="Chromosome 8"/>
</dbReference>
<sequence length="220" mass="24380">MSASLDARLFSEYFGGARAVHVEGRQHHVDVFYTLHAETDYVDAALITIFQIHLEEGPGDILVFLTGQEEIEGVERLVQEQLQKLPEERKKLLTVPIFSSLPSEKQMRVFMPAPAGYRKVILATNIAETSVTIPGIKFVIDPGFVKARSYDPVKGMESLIIIPTSKSPGSSKEVVDVQAVKDQGSAFDSTQRVNLRSLRIQQSQRSNGATSLMLFCSSRL</sequence>
<keyword evidence="3" id="KW-0547">Nucleotide-binding</keyword>
<dbReference type="PANTHER" id="PTHR18934">
    <property type="entry name" value="ATP-DEPENDENT RNA HELICASE"/>
    <property type="match status" value="1"/>
</dbReference>
<dbReference type="GO" id="GO:0016787">
    <property type="term" value="F:hydrolase activity"/>
    <property type="evidence" value="ECO:0007669"/>
    <property type="project" value="UniProtKB-KW"/>
</dbReference>
<dbReference type="SUPFAM" id="SSF52540">
    <property type="entry name" value="P-loop containing nucleoside triphosphate hydrolases"/>
    <property type="match status" value="1"/>
</dbReference>
<protein>
    <recommendedName>
        <fullName evidence="1">RNA helicase</fullName>
        <ecNumber evidence="1">3.6.4.13</ecNumber>
    </recommendedName>
</protein>
<evidence type="ECO:0000259" key="5">
    <source>
        <dbReference type="PROSITE" id="PS51194"/>
    </source>
</evidence>
<dbReference type="Pfam" id="PF00271">
    <property type="entry name" value="Helicase_C"/>
    <property type="match status" value="1"/>
</dbReference>
<evidence type="ECO:0000256" key="2">
    <source>
        <dbReference type="ARBA" id="ARBA00022801"/>
    </source>
</evidence>
<evidence type="ECO:0000256" key="4">
    <source>
        <dbReference type="ARBA" id="ARBA00047984"/>
    </source>
</evidence>
<proteinExistence type="predicted"/>
<evidence type="ECO:0000256" key="3">
    <source>
        <dbReference type="ARBA" id="ARBA00022806"/>
    </source>
</evidence>
<dbReference type="Gene3D" id="3.40.50.300">
    <property type="entry name" value="P-loop containing nucleotide triphosphate hydrolases"/>
    <property type="match status" value="1"/>
</dbReference>
<keyword evidence="3" id="KW-0347">Helicase</keyword>
<dbReference type="PANTHER" id="PTHR18934:SF118">
    <property type="entry name" value="ATP-DEPENDENT RNA HELICASE DHX33"/>
    <property type="match status" value="1"/>
</dbReference>
<dbReference type="InterPro" id="IPR027417">
    <property type="entry name" value="P-loop_NTPase"/>
</dbReference>